<dbReference type="Gene3D" id="2.60.40.1180">
    <property type="entry name" value="Golgi alpha-mannosidase II"/>
    <property type="match status" value="1"/>
</dbReference>
<dbReference type="EC" id="3.2.1.41" evidence="3"/>
<organism evidence="3 4">
    <name type="scientific">Maribacter algicola</name>
    <dbReference type="NCBI Taxonomy" id="2498892"/>
    <lineage>
        <taxon>Bacteria</taxon>
        <taxon>Pseudomonadati</taxon>
        <taxon>Bacteroidota</taxon>
        <taxon>Flavobacteriia</taxon>
        <taxon>Flavobacteriales</taxon>
        <taxon>Flavobacteriaceae</taxon>
        <taxon>Maribacter</taxon>
    </lineage>
</organism>
<sequence length="660" mass="74901">MKLFSILLISTVLIFSCNTKIDLKNYDSYPTATDKNLWPLYTKDATEFNLWAPTAKEVIIHLYENGNDSPVLESFTLKESENGVWKKVVNGDMNGTYYTFQVKTDTGWLSETPGIYAQAVGVNGNRAMILNLATTNPQGWEKDHGPHLESPNKAIIYELHVRDMTLHPQSGAQYKGKFLGLVEQGTMGPGNIKTGIDHLKELGITHVHLLPSFDHYSIDETRLETPQFNWGYDPKNYNVPEGSYATDPYDAMIRIKEFKQMVKSFHDNGIGVILDVVYNHTGKTEESLFNQEVPGYYYRHNEDGSNSDAAGCGNETASERTMMRKFMLESLLYWTKEYHIDGFRFDLMGIYDIETMNEIASALKKVNPDMLLYGEGWTAKESPLPEKKRVLKKHMQQLPDIAAFSDDIRDGLKGSVFEDLDTGFVNGGTKKEESIKFGLVGGIQHPQIDYEGVNYSKAPWTNAPWQSISYTSCHDNHTLFDKLKISNPKASFEELSALHKLANAIVLTSQGTPFLHAGVEFLRSKQSEHNSYNLPDSINQIDWNLKNIHQDVFTYYQNLIRLRKSHPAFSMPNAKAVKENLKFQLVADGLISYTLENSANGDSWKEILVIYNAKKEAFRYPLEEAYKLAVYKDTFDFSGSKTIQEYIDVPPISMLVAFKD</sequence>
<dbReference type="PANTHER" id="PTHR43002">
    <property type="entry name" value="GLYCOGEN DEBRANCHING ENZYME"/>
    <property type="match status" value="1"/>
</dbReference>
<dbReference type="InterPro" id="IPR014756">
    <property type="entry name" value="Ig_E-set"/>
</dbReference>
<dbReference type="CDD" id="cd11341">
    <property type="entry name" value="AmyAc_Pullulanase_LD-like"/>
    <property type="match status" value="1"/>
</dbReference>
<dbReference type="AlphaFoldDB" id="A0A426RG06"/>
<dbReference type="Pfam" id="PF21653">
    <property type="entry name" value="pulA_all-beta"/>
    <property type="match status" value="1"/>
</dbReference>
<comment type="similarity">
    <text evidence="1">Belongs to the glycosyl hydrolase 13 family.</text>
</comment>
<dbReference type="InterPro" id="IPR013780">
    <property type="entry name" value="Glyco_hydro_b"/>
</dbReference>
<protein>
    <submittedName>
        <fullName evidence="3">Type I pullulanase</fullName>
        <ecNumber evidence="3">3.2.1.41</ecNumber>
    </submittedName>
</protein>
<dbReference type="InterPro" id="IPR006047">
    <property type="entry name" value="GH13_cat_dom"/>
</dbReference>
<comment type="caution">
    <text evidence="3">The sequence shown here is derived from an EMBL/GenBank/DDBJ whole genome shotgun (WGS) entry which is preliminary data.</text>
</comment>
<dbReference type="EMBL" id="QUSX01000003">
    <property type="protein sequence ID" value="RRQ47829.1"/>
    <property type="molecule type" value="Genomic_DNA"/>
</dbReference>
<dbReference type="SMART" id="SM00642">
    <property type="entry name" value="Aamy"/>
    <property type="match status" value="1"/>
</dbReference>
<dbReference type="Proteomes" id="UP000286990">
    <property type="component" value="Unassembled WGS sequence"/>
</dbReference>
<dbReference type="Pfam" id="PF00128">
    <property type="entry name" value="Alpha-amylase"/>
    <property type="match status" value="1"/>
</dbReference>
<dbReference type="RefSeq" id="WP_125223868.1">
    <property type="nucleotide sequence ID" value="NZ_QUSX01000003.1"/>
</dbReference>
<dbReference type="OrthoDB" id="9805159at2"/>
<dbReference type="Gene3D" id="3.20.20.80">
    <property type="entry name" value="Glycosidases"/>
    <property type="match status" value="1"/>
</dbReference>
<dbReference type="PROSITE" id="PS51257">
    <property type="entry name" value="PROKAR_LIPOPROTEIN"/>
    <property type="match status" value="1"/>
</dbReference>
<evidence type="ECO:0000313" key="4">
    <source>
        <dbReference type="Proteomes" id="UP000286990"/>
    </source>
</evidence>
<dbReference type="SUPFAM" id="SSF81296">
    <property type="entry name" value="E set domains"/>
    <property type="match status" value="1"/>
</dbReference>
<keyword evidence="3" id="KW-0378">Hydrolase</keyword>
<dbReference type="InterPro" id="IPR017853">
    <property type="entry name" value="GH"/>
</dbReference>
<proteinExistence type="inferred from homology"/>
<dbReference type="InterPro" id="IPR049117">
    <property type="entry name" value="pulA_all-beta"/>
</dbReference>
<dbReference type="CDD" id="cd02860">
    <property type="entry name" value="E_set_Pullulanase"/>
    <property type="match status" value="1"/>
</dbReference>
<dbReference type="Gene3D" id="2.60.40.10">
    <property type="entry name" value="Immunoglobulins"/>
    <property type="match status" value="1"/>
</dbReference>
<dbReference type="GO" id="GO:0051060">
    <property type="term" value="F:pullulanase activity"/>
    <property type="evidence" value="ECO:0007669"/>
    <property type="project" value="UniProtKB-EC"/>
</dbReference>
<evidence type="ECO:0000259" key="2">
    <source>
        <dbReference type="SMART" id="SM00642"/>
    </source>
</evidence>
<keyword evidence="4" id="KW-1185">Reference proteome</keyword>
<feature type="domain" description="Glycosyl hydrolase family 13 catalytic" evidence="2">
    <location>
        <begin position="165"/>
        <end position="563"/>
    </location>
</feature>
<dbReference type="InterPro" id="IPR013783">
    <property type="entry name" value="Ig-like_fold"/>
</dbReference>
<dbReference type="SUPFAM" id="SSF51445">
    <property type="entry name" value="(Trans)glycosidases"/>
    <property type="match status" value="1"/>
</dbReference>
<keyword evidence="3" id="KW-0326">Glycosidase</keyword>
<dbReference type="GO" id="GO:0005975">
    <property type="term" value="P:carbohydrate metabolic process"/>
    <property type="evidence" value="ECO:0007669"/>
    <property type="project" value="InterPro"/>
</dbReference>
<dbReference type="Pfam" id="PF02922">
    <property type="entry name" value="CBM_48"/>
    <property type="match status" value="1"/>
</dbReference>
<gene>
    <name evidence="3" type="primary">pulA</name>
    <name evidence="3" type="ORF">DZC72_15825</name>
</gene>
<evidence type="ECO:0000313" key="3">
    <source>
        <dbReference type="EMBL" id="RRQ47829.1"/>
    </source>
</evidence>
<name>A0A426RG06_9FLAO</name>
<accession>A0A426RG06</accession>
<dbReference type="InterPro" id="IPR004193">
    <property type="entry name" value="Glyco_hydro_13_N"/>
</dbReference>
<evidence type="ECO:0000256" key="1">
    <source>
        <dbReference type="ARBA" id="ARBA00008061"/>
    </source>
</evidence>
<reference evidence="4" key="1">
    <citation type="submission" date="2018-12" db="EMBL/GenBank/DDBJ databases">
        <title>Maribacter lutimaris sp. nov., isolated from marine sediment.</title>
        <authorList>
            <person name="Kim K.K."/>
        </authorList>
    </citation>
    <scope>NUCLEOTIDE SEQUENCE [LARGE SCALE GENOMIC DNA]</scope>
    <source>
        <strain evidence="4">PoM-212</strain>
    </source>
</reference>
<dbReference type="InterPro" id="IPR011840">
    <property type="entry name" value="PulA_typeI"/>
</dbReference>
<dbReference type="NCBIfam" id="TIGR02104">
    <property type="entry name" value="pulA_typeI"/>
    <property type="match status" value="1"/>
</dbReference>